<dbReference type="RefSeq" id="WP_254154943.1">
    <property type="nucleotide sequence ID" value="NZ_JAHESD010000043.1"/>
</dbReference>
<proteinExistence type="predicted"/>
<keyword evidence="2" id="KW-1185">Reference proteome</keyword>
<protein>
    <submittedName>
        <fullName evidence="1">Uncharacterized protein</fullName>
    </submittedName>
</protein>
<evidence type="ECO:0000313" key="1">
    <source>
        <dbReference type="EMBL" id="MBT1704986.1"/>
    </source>
</evidence>
<organism evidence="1 2">
    <name type="scientific">Chryseosolibacter indicus</name>
    <dbReference type="NCBI Taxonomy" id="2782351"/>
    <lineage>
        <taxon>Bacteria</taxon>
        <taxon>Pseudomonadati</taxon>
        <taxon>Bacteroidota</taxon>
        <taxon>Cytophagia</taxon>
        <taxon>Cytophagales</taxon>
        <taxon>Chryseotaleaceae</taxon>
        <taxon>Chryseosolibacter</taxon>
    </lineage>
</organism>
<reference evidence="1 2" key="1">
    <citation type="submission" date="2021-05" db="EMBL/GenBank/DDBJ databases">
        <title>A Polyphasic approach of four new species of the genus Ohtaekwangia: Ohtaekwangia histidinii sp. nov., Ohtaekwangia cretensis sp. nov., Ohtaekwangia indiensis sp. nov., Ohtaekwangia reichenbachii sp. nov. from diverse environment.</title>
        <authorList>
            <person name="Octaviana S."/>
        </authorList>
    </citation>
    <scope>NUCLEOTIDE SEQUENCE [LARGE SCALE GENOMIC DNA]</scope>
    <source>
        <strain evidence="1 2">PWU20</strain>
    </source>
</reference>
<name>A0ABS5VYA1_9BACT</name>
<dbReference type="Proteomes" id="UP000772618">
    <property type="component" value="Unassembled WGS sequence"/>
</dbReference>
<dbReference type="EMBL" id="JAHESD010000043">
    <property type="protein sequence ID" value="MBT1704986.1"/>
    <property type="molecule type" value="Genomic_DNA"/>
</dbReference>
<gene>
    <name evidence="1" type="ORF">KK060_16965</name>
</gene>
<evidence type="ECO:0000313" key="2">
    <source>
        <dbReference type="Proteomes" id="UP000772618"/>
    </source>
</evidence>
<sequence>MSNNLPSSSPIDPKQIQKVEEAHRGFLYQHVYGVACLITLKRNGAKTLVVNNDEDIDLIWPDKRLYLHIKTSSNLLQWDDIKGSVDKFESFRKEHVEGIRSGNPQFVIITNVELDNGLTTNVQHPFWPKDIAIQTPKSKKADDHLPPAWPDLMQGLKWCADNVSEMPLGATASEKLVWKLTSRIQHAATTSNRQNIEVEEVSSLLDRFVVQLKNLPQVPQNYKLHQNEPLVQSNNKIRLIKGVSGSGKTAWAAQAFLHIPDVGAYFDVSNVPKSALAGSLARELAAQFLGNNATGTVASILSNKSGIDMLSAIDNHFGQEEINVNVFLDNVHLLKVDTLKALVEVTHNIKFTLLAQPWSELSLLETTLGITSEELKGWTTDIIAQEFKNAKCSVNTDATKEIKDLTLGLPLFVKNAVQVMVGSYKGSAKSFINEITSRSQILSKTFRQLSQQAQQVIGILSLVDVPLSVAEIDEISEVIIKDKGLVSSSLKELDRYGILEHSISGEIKLHDIFRGLEHEIFQKTPGYVRIRIKQTLAEVLQRSMPSNLGRFVLWIRLLAETDQIDTLVDLATFDWFHEMGDPGTLKN</sequence>
<dbReference type="SUPFAM" id="SSF52540">
    <property type="entry name" value="P-loop containing nucleoside triphosphate hydrolases"/>
    <property type="match status" value="1"/>
</dbReference>
<dbReference type="InterPro" id="IPR027417">
    <property type="entry name" value="P-loop_NTPase"/>
</dbReference>
<comment type="caution">
    <text evidence="1">The sequence shown here is derived from an EMBL/GenBank/DDBJ whole genome shotgun (WGS) entry which is preliminary data.</text>
</comment>
<accession>A0ABS5VYA1</accession>
<feature type="non-terminal residue" evidence="1">
    <location>
        <position position="587"/>
    </location>
</feature>